<dbReference type="PANTHER" id="PTHR16469:SF27">
    <property type="entry name" value="UBIQUITIN-ASSOCIATED AND SH3 DOMAIN-CONTAINING BA-RELATED"/>
    <property type="match status" value="1"/>
</dbReference>
<dbReference type="SUPFAM" id="SSF53254">
    <property type="entry name" value="Phosphoglycerate mutase-like"/>
    <property type="match status" value="1"/>
</dbReference>
<dbReference type="OMA" id="MNINLDY"/>
<dbReference type="InterPro" id="IPR029033">
    <property type="entry name" value="His_PPase_superfam"/>
</dbReference>
<dbReference type="AlphaFoldDB" id="A0A915JJE1"/>
<sequence length="304" mass="34837">MEYTSSINVPNGQSSSSSTEMSKLYHNTKDGLSKTSGRKIIVVRHGERIDFTFNPTHESWVRRAFDPDGNYKRFNINMPRTLPRRQDGFMNYLLDTPLTEMGYLQAKITGRALKDSGCKPTYVYASPAYRSIQTAVGIIKGLNMQDGKLLINIETALFEWGGWFRPKMPNWMMPDELFEHGYPINVDYQSLGSKQDISPMETLADYYNRSFSITRKILERHQHEDCIIALIAHGASLDTCTRQLTGGSPRNQQDFYAILHQTPYLALAAAREDYVTKAWKLCEPPIHPFQHQGNASYDWTQLHQ</sequence>
<accession>A0A915JJE1</accession>
<evidence type="ECO:0000313" key="3">
    <source>
        <dbReference type="WBParaSite" id="nRc.2.0.1.t26197-RA"/>
    </source>
</evidence>
<keyword evidence="2" id="KW-1185">Reference proteome</keyword>
<proteinExistence type="predicted"/>
<dbReference type="PANTHER" id="PTHR16469">
    <property type="entry name" value="UBIQUITIN-ASSOCIATED AND SH3 DOMAIN-CONTAINING BA-RELATED"/>
    <property type="match status" value="1"/>
</dbReference>
<organism evidence="2 3">
    <name type="scientific">Romanomermis culicivorax</name>
    <name type="common">Nematode worm</name>
    <dbReference type="NCBI Taxonomy" id="13658"/>
    <lineage>
        <taxon>Eukaryota</taxon>
        <taxon>Metazoa</taxon>
        <taxon>Ecdysozoa</taxon>
        <taxon>Nematoda</taxon>
        <taxon>Enoplea</taxon>
        <taxon>Dorylaimia</taxon>
        <taxon>Mermithida</taxon>
        <taxon>Mermithoidea</taxon>
        <taxon>Mermithidae</taxon>
        <taxon>Romanomermis</taxon>
    </lineage>
</organism>
<dbReference type="Proteomes" id="UP000887565">
    <property type="component" value="Unplaced"/>
</dbReference>
<protein>
    <submittedName>
        <fullName evidence="3">Uncharacterized protein</fullName>
    </submittedName>
</protein>
<dbReference type="GO" id="GO:0016791">
    <property type="term" value="F:phosphatase activity"/>
    <property type="evidence" value="ECO:0007669"/>
    <property type="project" value="UniProtKB-ARBA"/>
</dbReference>
<name>A0A915JJE1_ROMCU</name>
<dbReference type="InterPro" id="IPR051710">
    <property type="entry name" value="Phosphatase_SH3-domain"/>
</dbReference>
<evidence type="ECO:0000256" key="1">
    <source>
        <dbReference type="SAM" id="MobiDB-lite"/>
    </source>
</evidence>
<reference evidence="3" key="1">
    <citation type="submission" date="2022-11" db="UniProtKB">
        <authorList>
            <consortium name="WormBaseParasite"/>
        </authorList>
    </citation>
    <scope>IDENTIFICATION</scope>
</reference>
<dbReference type="WBParaSite" id="nRc.2.0.1.t26197-RA">
    <property type="protein sequence ID" value="nRc.2.0.1.t26197-RA"/>
    <property type="gene ID" value="nRc.2.0.1.g26197"/>
</dbReference>
<evidence type="ECO:0000313" key="2">
    <source>
        <dbReference type="Proteomes" id="UP000887565"/>
    </source>
</evidence>
<feature type="compositionally biased region" description="Polar residues" evidence="1">
    <location>
        <begin position="1"/>
        <end position="21"/>
    </location>
</feature>
<dbReference type="CDD" id="cd07067">
    <property type="entry name" value="HP_PGM_like"/>
    <property type="match status" value="1"/>
</dbReference>
<feature type="region of interest" description="Disordered" evidence="1">
    <location>
        <begin position="1"/>
        <end position="22"/>
    </location>
</feature>
<dbReference type="Gene3D" id="3.40.50.1240">
    <property type="entry name" value="Phosphoglycerate mutase-like"/>
    <property type="match status" value="1"/>
</dbReference>
<dbReference type="InterPro" id="IPR013078">
    <property type="entry name" value="His_Pase_superF_clade-1"/>
</dbReference>
<dbReference type="Pfam" id="PF00300">
    <property type="entry name" value="His_Phos_1"/>
    <property type="match status" value="1"/>
</dbReference>